<proteinExistence type="predicted"/>
<sequence length="61" mass="6919">MTEVLDGVIVCFAVFVAPIGTANEYRKVTVIRKTQVQAFIILNKIIVIMRNVKTLRGHQYV</sequence>
<accession>G9YDS1</accession>
<reference evidence="1 2" key="1">
    <citation type="submission" date="2011-08" db="EMBL/GenBank/DDBJ databases">
        <authorList>
            <person name="Weinstock G."/>
            <person name="Sodergren E."/>
            <person name="Clifton S."/>
            <person name="Fulton L."/>
            <person name="Fulton B."/>
            <person name="Courtney L."/>
            <person name="Fronick C."/>
            <person name="Harrison M."/>
            <person name="Strong C."/>
            <person name="Farmer C."/>
            <person name="Delahaunty K."/>
            <person name="Markovic C."/>
            <person name="Hall O."/>
            <person name="Minx P."/>
            <person name="Tomlinson C."/>
            <person name="Mitreva M."/>
            <person name="Hou S."/>
            <person name="Chen J."/>
            <person name="Wollam A."/>
            <person name="Pepin K.H."/>
            <person name="Johnson M."/>
            <person name="Bhonagiri V."/>
            <person name="Zhang X."/>
            <person name="Suruliraj S."/>
            <person name="Warren W."/>
            <person name="Chinwalla A."/>
            <person name="Mardis E.R."/>
            <person name="Wilson R.K."/>
        </authorList>
    </citation>
    <scope>NUCLEOTIDE SEQUENCE [LARGE SCALE GENOMIC DNA]</scope>
    <source>
        <strain evidence="1 2">ATCC 51873</strain>
    </source>
</reference>
<dbReference type="HOGENOM" id="CLU_2916115_0_0_6"/>
<evidence type="ECO:0000313" key="1">
    <source>
        <dbReference type="EMBL" id="EHM37308.1"/>
    </source>
</evidence>
<name>G9YDS1_HAFAL</name>
<dbReference type="Proteomes" id="UP000005959">
    <property type="component" value="Unassembled WGS sequence"/>
</dbReference>
<comment type="caution">
    <text evidence="1">The sequence shown here is derived from an EMBL/GenBank/DDBJ whole genome shotgun (WGS) entry which is preliminary data.</text>
</comment>
<evidence type="ECO:0000313" key="2">
    <source>
        <dbReference type="Proteomes" id="UP000005959"/>
    </source>
</evidence>
<dbReference type="AlphaFoldDB" id="G9YDS1"/>
<dbReference type="EMBL" id="AGCI01000118">
    <property type="protein sequence ID" value="EHM37308.1"/>
    <property type="molecule type" value="Genomic_DNA"/>
</dbReference>
<protein>
    <submittedName>
        <fullName evidence="1">Uncharacterized protein</fullName>
    </submittedName>
</protein>
<gene>
    <name evidence="1" type="ORF">HMPREF0454_04769</name>
</gene>
<organism evidence="1 2">
    <name type="scientific">Hafnia alvei ATCC 51873</name>
    <dbReference type="NCBI Taxonomy" id="1002364"/>
    <lineage>
        <taxon>Bacteria</taxon>
        <taxon>Pseudomonadati</taxon>
        <taxon>Pseudomonadota</taxon>
        <taxon>Gammaproteobacteria</taxon>
        <taxon>Enterobacterales</taxon>
        <taxon>Hafniaceae</taxon>
        <taxon>Hafnia</taxon>
    </lineage>
</organism>